<name>A0A0E9Y1M2_ANGAN</name>
<reference evidence="1" key="2">
    <citation type="journal article" date="2015" name="Fish Shellfish Immunol.">
        <title>Early steps in the European eel (Anguilla anguilla)-Vibrio vulnificus interaction in the gills: Role of the RtxA13 toxin.</title>
        <authorList>
            <person name="Callol A."/>
            <person name="Pajuelo D."/>
            <person name="Ebbesson L."/>
            <person name="Teles M."/>
            <person name="MacKenzie S."/>
            <person name="Amaro C."/>
        </authorList>
    </citation>
    <scope>NUCLEOTIDE SEQUENCE</scope>
</reference>
<proteinExistence type="predicted"/>
<organism evidence="1">
    <name type="scientific">Anguilla anguilla</name>
    <name type="common">European freshwater eel</name>
    <name type="synonym">Muraena anguilla</name>
    <dbReference type="NCBI Taxonomy" id="7936"/>
    <lineage>
        <taxon>Eukaryota</taxon>
        <taxon>Metazoa</taxon>
        <taxon>Chordata</taxon>
        <taxon>Craniata</taxon>
        <taxon>Vertebrata</taxon>
        <taxon>Euteleostomi</taxon>
        <taxon>Actinopterygii</taxon>
        <taxon>Neopterygii</taxon>
        <taxon>Teleostei</taxon>
        <taxon>Anguilliformes</taxon>
        <taxon>Anguillidae</taxon>
        <taxon>Anguilla</taxon>
    </lineage>
</organism>
<dbReference type="AlphaFoldDB" id="A0A0E9Y1M2"/>
<dbReference type="EMBL" id="GBXM01000699">
    <property type="protein sequence ID" value="JAI07879.1"/>
    <property type="molecule type" value="Transcribed_RNA"/>
</dbReference>
<reference evidence="1" key="1">
    <citation type="submission" date="2014-11" db="EMBL/GenBank/DDBJ databases">
        <authorList>
            <person name="Amaro Gonzalez C."/>
        </authorList>
    </citation>
    <scope>NUCLEOTIDE SEQUENCE</scope>
</reference>
<evidence type="ECO:0000313" key="1">
    <source>
        <dbReference type="EMBL" id="JAI07879.1"/>
    </source>
</evidence>
<accession>A0A0E9Y1M2</accession>
<sequence length="32" mass="4050">MFKNVRVKLLLYLIMHLYKVKRKIWFLDSESH</sequence>
<protein>
    <submittedName>
        <fullName evidence="1">Uncharacterized protein</fullName>
    </submittedName>
</protein>